<protein>
    <submittedName>
        <fullName evidence="4">Unannotated protein</fullName>
    </submittedName>
</protein>
<keyword evidence="1" id="KW-0560">Oxidoreductase</keyword>
<dbReference type="SUPFAM" id="SSF51735">
    <property type="entry name" value="NAD(P)-binding Rossmann-fold domains"/>
    <property type="match status" value="1"/>
</dbReference>
<evidence type="ECO:0000259" key="3">
    <source>
        <dbReference type="Pfam" id="PF02826"/>
    </source>
</evidence>
<evidence type="ECO:0000256" key="2">
    <source>
        <dbReference type="ARBA" id="ARBA00023027"/>
    </source>
</evidence>
<evidence type="ECO:0000313" key="4">
    <source>
        <dbReference type="EMBL" id="CAB4936451.1"/>
    </source>
</evidence>
<dbReference type="GO" id="GO:0051287">
    <property type="term" value="F:NAD binding"/>
    <property type="evidence" value="ECO:0007669"/>
    <property type="project" value="InterPro"/>
</dbReference>
<organism evidence="4">
    <name type="scientific">freshwater metagenome</name>
    <dbReference type="NCBI Taxonomy" id="449393"/>
    <lineage>
        <taxon>unclassified sequences</taxon>
        <taxon>metagenomes</taxon>
        <taxon>ecological metagenomes</taxon>
    </lineage>
</organism>
<dbReference type="PANTHER" id="PTHR43333">
    <property type="entry name" value="2-HACID_DH_C DOMAIN-CONTAINING PROTEIN"/>
    <property type="match status" value="1"/>
</dbReference>
<sequence length="330" mass="35420">MVGAGAPSPTLRSSVSAMLRILSQVGRLEAIDIPADIAEQIELIAIPAEGELEPGLTGDVLLTRPSLVPNLAHVLSRGPRWVHLIGTGIDDFPLELIGEDCVLTNSRGLSAMPISEWVLACMLSFEKRMPGSFITEPPKMWNVPRPGFGTLHGGTLALLGLGGIGTAVAQRALPFGMNIKAMRNTDAPSPVPGVELVRTIDELVADADHIVMVAPLTEATRGLFDDRVFSLMKPGVHLVNVARGPMIDEDALRRALDADIVACASIDSTDPEPLPAGHWMYDHPGVRVSPHSSWHWPGAFPAMFDMFIENLRRHLAGEPLLSVVDPANGY</sequence>
<dbReference type="Gene3D" id="3.40.50.720">
    <property type="entry name" value="NAD(P)-binding Rossmann-like Domain"/>
    <property type="match status" value="2"/>
</dbReference>
<dbReference type="AlphaFoldDB" id="A0A6J7J0K7"/>
<gene>
    <name evidence="4" type="ORF">UFOPK3733_00999</name>
</gene>
<dbReference type="PANTHER" id="PTHR43333:SF1">
    <property type="entry name" value="D-ISOMER SPECIFIC 2-HYDROXYACID DEHYDROGENASE NAD-BINDING DOMAIN-CONTAINING PROTEIN"/>
    <property type="match status" value="1"/>
</dbReference>
<feature type="domain" description="D-isomer specific 2-hydroxyacid dehydrogenase NAD-binding" evidence="3">
    <location>
        <begin position="145"/>
        <end position="292"/>
    </location>
</feature>
<dbReference type="EMBL" id="CAFBNC010000042">
    <property type="protein sequence ID" value="CAB4936451.1"/>
    <property type="molecule type" value="Genomic_DNA"/>
</dbReference>
<reference evidence="4" key="1">
    <citation type="submission" date="2020-05" db="EMBL/GenBank/DDBJ databases">
        <authorList>
            <person name="Chiriac C."/>
            <person name="Salcher M."/>
            <person name="Ghai R."/>
            <person name="Kavagutti S V."/>
        </authorList>
    </citation>
    <scope>NUCLEOTIDE SEQUENCE</scope>
</reference>
<keyword evidence="2" id="KW-0520">NAD</keyword>
<evidence type="ECO:0000256" key="1">
    <source>
        <dbReference type="ARBA" id="ARBA00023002"/>
    </source>
</evidence>
<dbReference type="Pfam" id="PF02826">
    <property type="entry name" value="2-Hacid_dh_C"/>
    <property type="match status" value="1"/>
</dbReference>
<proteinExistence type="predicted"/>
<dbReference type="InterPro" id="IPR006140">
    <property type="entry name" value="D-isomer_DH_NAD-bd"/>
</dbReference>
<dbReference type="GO" id="GO:0016491">
    <property type="term" value="F:oxidoreductase activity"/>
    <property type="evidence" value="ECO:0007669"/>
    <property type="project" value="UniProtKB-KW"/>
</dbReference>
<dbReference type="InterPro" id="IPR036291">
    <property type="entry name" value="NAD(P)-bd_dom_sf"/>
</dbReference>
<name>A0A6J7J0K7_9ZZZZ</name>
<accession>A0A6J7J0K7</accession>